<dbReference type="RefSeq" id="WP_028488642.1">
    <property type="nucleotide sequence ID" value="NZ_CP133218.1"/>
</dbReference>
<evidence type="ECO:0000313" key="2">
    <source>
        <dbReference type="Proteomes" id="UP001236657"/>
    </source>
</evidence>
<accession>A0ABY9MM70</accession>
<name>A0ABY9MM70_9GAMM</name>
<gene>
    <name evidence="1" type="ORF">RCF98_11750</name>
</gene>
<dbReference type="Proteomes" id="UP001236657">
    <property type="component" value="Chromosome"/>
</dbReference>
<dbReference type="EMBL" id="CP133218">
    <property type="protein sequence ID" value="WML89643.1"/>
    <property type="molecule type" value="Genomic_DNA"/>
</dbReference>
<protein>
    <submittedName>
        <fullName evidence="1">Uncharacterized protein</fullName>
    </submittedName>
</protein>
<organism evidence="1 2">
    <name type="scientific">Thiothrix lacustris</name>
    <dbReference type="NCBI Taxonomy" id="525917"/>
    <lineage>
        <taxon>Bacteria</taxon>
        <taxon>Pseudomonadati</taxon>
        <taxon>Pseudomonadota</taxon>
        <taxon>Gammaproteobacteria</taxon>
        <taxon>Thiotrichales</taxon>
        <taxon>Thiotrichaceae</taxon>
        <taxon>Thiothrix</taxon>
    </lineage>
</organism>
<reference evidence="1 2" key="1">
    <citation type="submission" date="2023-08" db="EMBL/GenBank/DDBJ databases">
        <title>New molecular markers tilS and rpoB for phylogenetic and monitoring studies of the genus Thiothrix biodiversity.</title>
        <authorList>
            <person name="Ravin N.V."/>
            <person name="Smolyakov D."/>
            <person name="Markov N.D."/>
            <person name="Beletsky A.V."/>
            <person name="Mardanov A.V."/>
            <person name="Rudenko T.S."/>
            <person name="Grabovich M.Y."/>
        </authorList>
    </citation>
    <scope>NUCLEOTIDE SEQUENCE [LARGE SCALE GENOMIC DNA]</scope>
    <source>
        <strain evidence="1 2">MK1</strain>
    </source>
</reference>
<sequence length="99" mass="11128">MKNPVITVGNDTFAIISKHTRSLALHVNRDSSTIQNLICSFMEHDQELYAAVIAPSNNPESLARRVVSFLSAYMRINDTPSMERQVLVCIENCLSKSHH</sequence>
<evidence type="ECO:0000313" key="1">
    <source>
        <dbReference type="EMBL" id="WML89643.1"/>
    </source>
</evidence>
<keyword evidence="2" id="KW-1185">Reference proteome</keyword>
<proteinExistence type="predicted"/>